<dbReference type="PANTHER" id="PTHR10917">
    <property type="entry name" value="DNA-DIRECTED RNA POLYMERASES I, II, AND III SUBUNIT RPABC3"/>
    <property type="match status" value="1"/>
</dbReference>
<name>A0AAF0EEB8_9BASI</name>
<dbReference type="FunFam" id="2.40.50.140:FF:000436">
    <property type="entry name" value="DNA-directed RNA polymerases I, II, and III subunit RPABC3"/>
    <property type="match status" value="1"/>
</dbReference>
<dbReference type="Pfam" id="PF03870">
    <property type="entry name" value="RNA_pol_Rpb8"/>
    <property type="match status" value="1"/>
</dbReference>
<evidence type="ECO:0000256" key="1">
    <source>
        <dbReference type="ARBA" id="ARBA00004123"/>
    </source>
</evidence>
<keyword evidence="3 4" id="KW-0539">Nucleus</keyword>
<dbReference type="EMBL" id="CP119906">
    <property type="protein sequence ID" value="WFD24747.1"/>
    <property type="molecule type" value="Genomic_DNA"/>
</dbReference>
<organism evidence="5 6">
    <name type="scientific">Malassezia equina</name>
    <dbReference type="NCBI Taxonomy" id="1381935"/>
    <lineage>
        <taxon>Eukaryota</taxon>
        <taxon>Fungi</taxon>
        <taxon>Dikarya</taxon>
        <taxon>Basidiomycota</taxon>
        <taxon>Ustilaginomycotina</taxon>
        <taxon>Malasseziomycetes</taxon>
        <taxon>Malasseziales</taxon>
        <taxon>Malasseziaceae</taxon>
        <taxon>Malassezia</taxon>
    </lineage>
</organism>
<gene>
    <name evidence="5" type="primary">RPB8</name>
    <name evidence="5" type="ORF">MEQU1_003451</name>
</gene>
<dbReference type="GO" id="GO:0006351">
    <property type="term" value="P:DNA-templated transcription"/>
    <property type="evidence" value="ECO:0007669"/>
    <property type="project" value="UniProtKB-UniRule"/>
</dbReference>
<dbReference type="PANTHER" id="PTHR10917:SF0">
    <property type="entry name" value="DNA-DIRECTED RNA POLYMERASES I, II, AND III SUBUNIT RPABC3"/>
    <property type="match status" value="1"/>
</dbReference>
<dbReference type="GO" id="GO:0005665">
    <property type="term" value="C:RNA polymerase II, core complex"/>
    <property type="evidence" value="ECO:0007669"/>
    <property type="project" value="UniProtKB-UniRule"/>
</dbReference>
<evidence type="ECO:0000256" key="2">
    <source>
        <dbReference type="ARBA" id="ARBA00008912"/>
    </source>
</evidence>
<reference evidence="5" key="1">
    <citation type="submission" date="2023-03" db="EMBL/GenBank/DDBJ databases">
        <title>Mating type loci evolution in Malassezia.</title>
        <authorList>
            <person name="Coelho M.A."/>
        </authorList>
    </citation>
    <scope>NUCLEOTIDE SEQUENCE</scope>
    <source>
        <strain evidence="5">CBS 12830</strain>
    </source>
</reference>
<dbReference type="GO" id="GO:0003899">
    <property type="term" value="F:DNA-directed RNA polymerase activity"/>
    <property type="evidence" value="ECO:0007669"/>
    <property type="project" value="UniProtKB-UniRule"/>
</dbReference>
<evidence type="ECO:0000313" key="6">
    <source>
        <dbReference type="Proteomes" id="UP001214415"/>
    </source>
</evidence>
<protein>
    <recommendedName>
        <fullName evidence="4">DNA-directed RNA polymerases I, II, and III subunit RPABC3</fullName>
    </recommendedName>
</protein>
<dbReference type="GO" id="GO:0005666">
    <property type="term" value="C:RNA polymerase III complex"/>
    <property type="evidence" value="ECO:0007669"/>
    <property type="project" value="TreeGrafter"/>
</dbReference>
<dbReference type="GO" id="GO:0005736">
    <property type="term" value="C:RNA polymerase I complex"/>
    <property type="evidence" value="ECO:0007669"/>
    <property type="project" value="TreeGrafter"/>
</dbReference>
<dbReference type="Proteomes" id="UP001214415">
    <property type="component" value="Chromosome 7"/>
</dbReference>
<evidence type="ECO:0000313" key="5">
    <source>
        <dbReference type="EMBL" id="WFD24747.1"/>
    </source>
</evidence>
<dbReference type="SUPFAM" id="SSF50249">
    <property type="entry name" value="Nucleic acid-binding proteins"/>
    <property type="match status" value="1"/>
</dbReference>
<dbReference type="SMART" id="SM00658">
    <property type="entry name" value="RPOL8c"/>
    <property type="match status" value="1"/>
</dbReference>
<keyword evidence="5" id="KW-0240">DNA-directed RNA polymerase</keyword>
<dbReference type="PIRSF" id="PIRSF000779">
    <property type="entry name" value="RNA_pol_Rpb8"/>
    <property type="match status" value="1"/>
</dbReference>
<evidence type="ECO:0000256" key="4">
    <source>
        <dbReference type="PIRNR" id="PIRNR000779"/>
    </source>
</evidence>
<keyword evidence="6" id="KW-1185">Reference proteome</keyword>
<dbReference type="Gene3D" id="2.40.50.140">
    <property type="entry name" value="Nucleic acid-binding proteins"/>
    <property type="match status" value="1"/>
</dbReference>
<sequence length="149" mass="16596">MSANSLFDTQFVIKEIDPDGKKFDRVSRVQAHSPTLDMMLSIDIATDIYPVHVGQSLALQLVSSLRREKADADADAAADRDAWRLDADDTSLAKDFDYVMYGKIFKYDERSAEQVTVYGSFGGLLMALTGSFRHLSKITVGAHVYLLVR</sequence>
<accession>A0AAF0EEB8</accession>
<comment type="subcellular location">
    <subcellularLocation>
        <location evidence="1">Nucleus</location>
    </subcellularLocation>
</comment>
<proteinExistence type="inferred from homology"/>
<dbReference type="AlphaFoldDB" id="A0AAF0EEB8"/>
<comment type="function">
    <text evidence="4">DNA-dependent RNA polymerase catalyzes the transcription of DNA into RNA using the four ribonucleoside triphosphates as substrates. Common component of RNA polymerases I, II and III which synthesize ribosomal RNA precursors, mRNA precursors and many functional non-coding RNAs, and small RNAs, such as 5S rRNA and tRNAs, respectively.</text>
</comment>
<keyword evidence="5" id="KW-0804">Transcription</keyword>
<dbReference type="InterPro" id="IPR012340">
    <property type="entry name" value="NA-bd_OB-fold"/>
</dbReference>
<evidence type="ECO:0000256" key="3">
    <source>
        <dbReference type="ARBA" id="ARBA00023242"/>
    </source>
</evidence>
<comment type="similarity">
    <text evidence="2 4">Belongs to the eukaryotic RPB8 RNA polymerase subunit family.</text>
</comment>
<dbReference type="InterPro" id="IPR005570">
    <property type="entry name" value="RPABC3"/>
</dbReference>